<keyword evidence="2" id="KW-0413">Isomerase</keyword>
<dbReference type="STRING" id="996342.SAMN05443551_2111"/>
<comment type="catalytic activity">
    <reaction evidence="3">
        <text>alpha-L-fucose = beta-L-fucose</text>
        <dbReference type="Rhea" id="RHEA:25580"/>
        <dbReference type="ChEBI" id="CHEBI:42548"/>
        <dbReference type="ChEBI" id="CHEBI:42589"/>
        <dbReference type="EC" id="5.1.3.29"/>
    </reaction>
</comment>
<sequence length="147" mass="16181">MLIGIDPRVTPELLSTLALMGHGDEIVIADRNYPATWSAAGCIETQVIQYPGHDAVHVADLITTLMPLDTFHTHSVLRMEIDGEPDTLSDAHTAVWELLGPRLPEGGILASLERQAFYRRAGHSFAVVQCSEDRPFGCFILRKGVIF</sequence>
<dbReference type="InterPro" id="IPR050443">
    <property type="entry name" value="RbsD/FucU_mutarotase"/>
</dbReference>
<dbReference type="GO" id="GO:0006004">
    <property type="term" value="P:fucose metabolic process"/>
    <property type="evidence" value="ECO:0007669"/>
    <property type="project" value="TreeGrafter"/>
</dbReference>
<dbReference type="PANTHER" id="PTHR31690">
    <property type="entry name" value="FUCOSE MUTAROTASE"/>
    <property type="match status" value="1"/>
</dbReference>
<evidence type="ECO:0000256" key="3">
    <source>
        <dbReference type="ARBA" id="ARBA00036324"/>
    </source>
</evidence>
<evidence type="ECO:0000256" key="1">
    <source>
        <dbReference type="ARBA" id="ARBA00000223"/>
    </source>
</evidence>
<comment type="catalytic activity">
    <reaction evidence="1">
        <text>beta-D-ribopyranose = beta-D-ribofuranose</text>
        <dbReference type="Rhea" id="RHEA:25432"/>
        <dbReference type="ChEBI" id="CHEBI:27476"/>
        <dbReference type="ChEBI" id="CHEBI:47002"/>
        <dbReference type="EC" id="5.4.99.62"/>
    </reaction>
</comment>
<dbReference type="InterPro" id="IPR023750">
    <property type="entry name" value="RbsD-like_sf"/>
</dbReference>
<evidence type="ECO:0000313" key="5">
    <source>
        <dbReference type="Proteomes" id="UP000184221"/>
    </source>
</evidence>
<dbReference type="GO" id="GO:0062193">
    <property type="term" value="F:D-ribose pyranase activity"/>
    <property type="evidence" value="ECO:0007669"/>
    <property type="project" value="UniProtKB-EC"/>
</dbReference>
<dbReference type="GO" id="GO:0042806">
    <property type="term" value="F:fucose binding"/>
    <property type="evidence" value="ECO:0007669"/>
    <property type="project" value="TreeGrafter"/>
</dbReference>
<accession>A0A1M5SF38</accession>
<gene>
    <name evidence="4" type="ORF">SAMN05443551_2111</name>
</gene>
<dbReference type="EMBL" id="FQXC01000002">
    <property type="protein sequence ID" value="SHH37089.1"/>
    <property type="molecule type" value="Genomic_DNA"/>
</dbReference>
<dbReference type="GO" id="GO:0036373">
    <property type="term" value="F:L-fucose mutarotase activity"/>
    <property type="evidence" value="ECO:0007669"/>
    <property type="project" value="UniProtKB-EC"/>
</dbReference>
<dbReference type="InterPro" id="IPR007721">
    <property type="entry name" value="RbsD_FucU"/>
</dbReference>
<dbReference type="Gene3D" id="3.40.1650.10">
    <property type="entry name" value="RbsD-like domain"/>
    <property type="match status" value="1"/>
</dbReference>
<proteinExistence type="predicted"/>
<dbReference type="SUPFAM" id="SSF102546">
    <property type="entry name" value="RbsD-like"/>
    <property type="match status" value="1"/>
</dbReference>
<keyword evidence="5" id="KW-1185">Reference proteome</keyword>
<dbReference type="RefSeq" id="WP_072777409.1">
    <property type="nucleotide sequence ID" value="NZ_FQXC01000002.1"/>
</dbReference>
<protein>
    <submittedName>
        <fullName evidence="4">L-fucose mutarotase</fullName>
    </submittedName>
</protein>
<evidence type="ECO:0000256" key="2">
    <source>
        <dbReference type="ARBA" id="ARBA00023235"/>
    </source>
</evidence>
<dbReference type="Pfam" id="PF05025">
    <property type="entry name" value="RbsD_FucU"/>
    <property type="match status" value="1"/>
</dbReference>
<dbReference type="OrthoDB" id="7947972at2"/>
<dbReference type="PANTHER" id="PTHR31690:SF4">
    <property type="entry name" value="FUCOSE MUTAROTASE"/>
    <property type="match status" value="1"/>
</dbReference>
<name>A0A1M5SF38_9RHOB</name>
<dbReference type="Proteomes" id="UP000184221">
    <property type="component" value="Unassembled WGS sequence"/>
</dbReference>
<organism evidence="4 5">
    <name type="scientific">Marivita hallyeonensis</name>
    <dbReference type="NCBI Taxonomy" id="996342"/>
    <lineage>
        <taxon>Bacteria</taxon>
        <taxon>Pseudomonadati</taxon>
        <taxon>Pseudomonadota</taxon>
        <taxon>Alphaproteobacteria</taxon>
        <taxon>Rhodobacterales</taxon>
        <taxon>Roseobacteraceae</taxon>
        <taxon>Marivita</taxon>
    </lineage>
</organism>
<dbReference type="AlphaFoldDB" id="A0A1M5SF38"/>
<evidence type="ECO:0000313" key="4">
    <source>
        <dbReference type="EMBL" id="SHH37089.1"/>
    </source>
</evidence>
<reference evidence="4 5" key="1">
    <citation type="submission" date="2016-11" db="EMBL/GenBank/DDBJ databases">
        <authorList>
            <person name="Jaros S."/>
            <person name="Januszkiewicz K."/>
            <person name="Wedrychowicz H."/>
        </authorList>
    </citation>
    <scope>NUCLEOTIDE SEQUENCE [LARGE SCALE GENOMIC DNA]</scope>
    <source>
        <strain evidence="4 5">DSM 29431</strain>
    </source>
</reference>